<evidence type="ECO:0000256" key="4">
    <source>
        <dbReference type="ARBA" id="ARBA00022989"/>
    </source>
</evidence>
<feature type="transmembrane region" description="Helical" evidence="8">
    <location>
        <begin position="316"/>
        <end position="339"/>
    </location>
</feature>
<dbReference type="InterPro" id="IPR001750">
    <property type="entry name" value="ND/Mrp_TM"/>
</dbReference>
<feature type="transmembrane region" description="Helical" evidence="8">
    <location>
        <begin position="462"/>
        <end position="484"/>
    </location>
</feature>
<name>A0A6J3YMH2_9TREM</name>
<dbReference type="AlphaFoldDB" id="A0A6J3YMH2"/>
<keyword evidence="10" id="KW-0496">Mitochondrion</keyword>
<dbReference type="PANTHER" id="PTHR42829:SF2">
    <property type="entry name" value="NADH-UBIQUINONE OXIDOREDUCTASE CHAIN 5"/>
    <property type="match status" value="1"/>
</dbReference>
<feature type="transmembrane region" description="Helical" evidence="8">
    <location>
        <begin position="257"/>
        <end position="279"/>
    </location>
</feature>
<evidence type="ECO:0000256" key="7">
    <source>
        <dbReference type="ARBA" id="ARBA00049551"/>
    </source>
</evidence>
<feature type="transmembrane region" description="Helical" evidence="8">
    <location>
        <begin position="286"/>
        <end position="310"/>
    </location>
</feature>
<dbReference type="GO" id="GO:0003954">
    <property type="term" value="F:NADH dehydrogenase activity"/>
    <property type="evidence" value="ECO:0007669"/>
    <property type="project" value="TreeGrafter"/>
</dbReference>
<comment type="subcellular location">
    <subcellularLocation>
        <location evidence="1">Membrane</location>
        <topology evidence="1">Multi-pass membrane protein</topology>
    </subcellularLocation>
</comment>
<keyword evidence="5 8" id="KW-0472">Membrane</keyword>
<dbReference type="GO" id="GO:0008137">
    <property type="term" value="F:NADH dehydrogenase (ubiquinone) activity"/>
    <property type="evidence" value="ECO:0007669"/>
    <property type="project" value="UniProtKB-EC"/>
</dbReference>
<dbReference type="GO" id="GO:0042773">
    <property type="term" value="P:ATP synthesis coupled electron transport"/>
    <property type="evidence" value="ECO:0007669"/>
    <property type="project" value="InterPro"/>
</dbReference>
<feature type="transmembrane region" description="Helical" evidence="8">
    <location>
        <begin position="50"/>
        <end position="71"/>
    </location>
</feature>
<dbReference type="Pfam" id="PF00361">
    <property type="entry name" value="Proton_antipo_M"/>
    <property type="match status" value="1"/>
</dbReference>
<dbReference type="EC" id="7.1.1.2" evidence="2"/>
<feature type="transmembrane region" description="Helical" evidence="8">
    <location>
        <begin position="422"/>
        <end position="442"/>
    </location>
</feature>
<evidence type="ECO:0000259" key="9">
    <source>
        <dbReference type="Pfam" id="PF00361"/>
    </source>
</evidence>
<dbReference type="GO" id="GO:0015990">
    <property type="term" value="P:electron transport coupled proton transport"/>
    <property type="evidence" value="ECO:0007669"/>
    <property type="project" value="TreeGrafter"/>
</dbReference>
<accession>A0A6J3YMH2</accession>
<dbReference type="PRINTS" id="PR01434">
    <property type="entry name" value="NADHDHGNASE5"/>
</dbReference>
<sequence length="528" mass="58497">MFVWLCVLMVFIGLVVVDSTSFLSLSALLSPLSYPWGFMEVAVCVDYVSLIGIFMLIVCSALAFVYCFHYFSASADSTVLFILMVWFVGVMGLLMFSYSLVFSLIMWEYLGFVSFLLILFYSNMSSMRASLVTLFSSRFGDVALFGLLALCLSGCFSFGWFSFLCFIFIVVTKSASFPFISWLLEAMRAPTPVSSLVHSSTLVAAGVWFIVRYGGYMSDWGVIWIFVGSLLTVLITGVCAMFFVDLKKIVALSTCNNIGWCLIYYCCGDWVLVLFQLLVHGVSKCVLFMLVGDVMSASSGSQIYLAVYSFRYTGVYGMSLLGVLIFSLCGLPFMGIFFVKHLFLVTSLSCVSSLICLILLLFGFFISYVYSSRFMLILCSACSGLNSGFVVSFLLVSVVSFLGSFVGLICVNGLEELEMLSLWMSISFILIQLGGLFLGYLIYSLGLGGTFWDSVLWGNDSLVNGCYSMFSFFKGASLISFYRWEVAFVVQASKFVSGLSLVSLMLIFSFNFVVIGIVYSVFLGTMLY</sequence>
<proteinExistence type="predicted"/>
<feature type="transmembrane region" description="Helical" evidence="8">
    <location>
        <begin position="78"/>
        <end position="98"/>
    </location>
</feature>
<evidence type="ECO:0000313" key="10">
    <source>
        <dbReference type="EMBL" id="AYH51393.1"/>
    </source>
</evidence>
<dbReference type="EMBL" id="MH536510">
    <property type="protein sequence ID" value="AYH51393.1"/>
    <property type="molecule type" value="Genomic_DNA"/>
</dbReference>
<organism evidence="10">
    <name type="scientific">Cyathocotyle prussica</name>
    <dbReference type="NCBI Taxonomy" id="2067575"/>
    <lineage>
        <taxon>Eukaryota</taxon>
        <taxon>Metazoa</taxon>
        <taxon>Spiralia</taxon>
        <taxon>Lophotrochozoa</taxon>
        <taxon>Platyhelminthes</taxon>
        <taxon>Trematoda</taxon>
        <taxon>Digenea</taxon>
        <taxon>Diplostomida</taxon>
        <taxon>Diplostomoidea</taxon>
        <taxon>Cyathocotylidae</taxon>
        <taxon>Cyathocotyle</taxon>
    </lineage>
</organism>
<dbReference type="GeneID" id="38335193"/>
<keyword evidence="4 8" id="KW-1133">Transmembrane helix</keyword>
<keyword evidence="3 8" id="KW-0812">Transmembrane</keyword>
<evidence type="ECO:0000256" key="6">
    <source>
        <dbReference type="ARBA" id="ARBA00031027"/>
    </source>
</evidence>
<dbReference type="RefSeq" id="YP_009533208.1">
    <property type="nucleotide sequence ID" value="NC_039780.1"/>
</dbReference>
<evidence type="ECO:0000256" key="5">
    <source>
        <dbReference type="ARBA" id="ARBA00023136"/>
    </source>
</evidence>
<evidence type="ECO:0000256" key="8">
    <source>
        <dbReference type="SAM" id="Phobius"/>
    </source>
</evidence>
<evidence type="ECO:0000256" key="3">
    <source>
        <dbReference type="ARBA" id="ARBA00022692"/>
    </source>
</evidence>
<evidence type="ECO:0000256" key="1">
    <source>
        <dbReference type="ARBA" id="ARBA00004141"/>
    </source>
</evidence>
<feature type="domain" description="NADH:quinone oxidoreductase/Mrp antiporter transmembrane" evidence="9">
    <location>
        <begin position="97"/>
        <end position="359"/>
    </location>
</feature>
<evidence type="ECO:0000256" key="2">
    <source>
        <dbReference type="ARBA" id="ARBA00012944"/>
    </source>
</evidence>
<feature type="transmembrane region" description="Helical" evidence="8">
    <location>
        <begin position="191"/>
        <end position="211"/>
    </location>
</feature>
<geneLocation type="mitochondrion" evidence="10"/>
<dbReference type="CTD" id="4540"/>
<dbReference type="GO" id="GO:0016020">
    <property type="term" value="C:membrane"/>
    <property type="evidence" value="ECO:0007669"/>
    <property type="project" value="UniProtKB-SubCell"/>
</dbReference>
<dbReference type="PANTHER" id="PTHR42829">
    <property type="entry name" value="NADH-UBIQUINONE OXIDOREDUCTASE CHAIN 5"/>
    <property type="match status" value="1"/>
</dbReference>
<feature type="transmembrane region" description="Helical" evidence="8">
    <location>
        <begin position="496"/>
        <end position="522"/>
    </location>
</feature>
<feature type="transmembrane region" description="Helical" evidence="8">
    <location>
        <begin position="351"/>
        <end position="370"/>
    </location>
</feature>
<gene>
    <name evidence="10" type="primary">ND5</name>
</gene>
<reference evidence="10" key="1">
    <citation type="journal article" date="2018" name="Int. J. Parasitol.">
        <title>Validity of the Diplostomoidea and Diplostomida (Digenea, Platyhelminthes) upheld in phylogenomic analysis.</title>
        <authorList>
            <person name="Locke S.A."/>
            <person name="Van Dam A."/>
            <person name="Caffara M."/>
            <person name="Pinto H.A."/>
            <person name="Lopez-Hernandez D."/>
            <person name="Blanar C.A."/>
        </authorList>
    </citation>
    <scope>NUCLEOTIDE SEQUENCE</scope>
    <source>
        <strain evidence="10">Cp.Ga.GPS.72.1</strain>
    </source>
</reference>
<feature type="transmembrane region" description="Helical" evidence="8">
    <location>
        <begin position="142"/>
        <end position="171"/>
    </location>
</feature>
<comment type="catalytic activity">
    <reaction evidence="7">
        <text>a ubiquinone + NADH + 5 H(+)(in) = a ubiquinol + NAD(+) + 4 H(+)(out)</text>
        <dbReference type="Rhea" id="RHEA:29091"/>
        <dbReference type="Rhea" id="RHEA-COMP:9565"/>
        <dbReference type="Rhea" id="RHEA-COMP:9566"/>
        <dbReference type="ChEBI" id="CHEBI:15378"/>
        <dbReference type="ChEBI" id="CHEBI:16389"/>
        <dbReference type="ChEBI" id="CHEBI:17976"/>
        <dbReference type="ChEBI" id="CHEBI:57540"/>
        <dbReference type="ChEBI" id="CHEBI:57945"/>
        <dbReference type="EC" id="7.1.1.2"/>
    </reaction>
</comment>
<feature type="transmembrane region" description="Helical" evidence="8">
    <location>
        <begin position="223"/>
        <end position="245"/>
    </location>
</feature>
<feature type="transmembrane region" description="Helical" evidence="8">
    <location>
        <begin position="390"/>
        <end position="410"/>
    </location>
</feature>
<dbReference type="InterPro" id="IPR003945">
    <property type="entry name" value="NU5C-like"/>
</dbReference>
<protein>
    <recommendedName>
        <fullName evidence="2">NADH:ubiquinone reductase (H(+)-translocating)</fullName>
        <ecNumber evidence="2">7.1.1.2</ecNumber>
    </recommendedName>
    <alternativeName>
        <fullName evidence="6">NADH dehydrogenase subunit 5</fullName>
    </alternativeName>
</protein>
<feature type="transmembrane region" description="Helical" evidence="8">
    <location>
        <begin position="104"/>
        <end position="121"/>
    </location>
</feature>